<feature type="region of interest" description="Disordered" evidence="1">
    <location>
        <begin position="1"/>
        <end position="46"/>
    </location>
</feature>
<reference evidence="2 3" key="1">
    <citation type="submission" date="2023-03" db="EMBL/GenBank/DDBJ databases">
        <title>Draft assemblies of triclosan tolerant bacteria isolated from returned activated sludge.</title>
        <authorList>
            <person name="Van Hamelsveld S."/>
        </authorList>
    </citation>
    <scope>NUCLEOTIDE SEQUENCE [LARGE SCALE GENOMIC DNA]</scope>
    <source>
        <strain evidence="2 3">GW210010_S58</strain>
    </source>
</reference>
<comment type="caution">
    <text evidence="2">The sequence shown here is derived from an EMBL/GenBank/DDBJ whole genome shotgun (WGS) entry which is preliminary data.</text>
</comment>
<proteinExistence type="predicted"/>
<evidence type="ECO:0000256" key="1">
    <source>
        <dbReference type="SAM" id="MobiDB-lite"/>
    </source>
</evidence>
<evidence type="ECO:0000313" key="2">
    <source>
        <dbReference type="EMBL" id="MDF3835092.1"/>
    </source>
</evidence>
<name>A0ABT6AS65_9BURK</name>
<evidence type="ECO:0000313" key="3">
    <source>
        <dbReference type="Proteomes" id="UP001216674"/>
    </source>
</evidence>
<protein>
    <submittedName>
        <fullName evidence="2">Uncharacterized protein</fullName>
    </submittedName>
</protein>
<sequence length="224" mass="25059">MPPDDRYPNATLNADDTHQASGVAPEPARDTAAFTPHRDAANGPAKGLPMSIEREAMFAELAELLGRPIAGYVWAFRKIHPGLLLTLSFATSQIANELIVYALFEAYGIRSVARTVFEIVSPLTLWFFVDTAIQFVLTLAGYGHRILVQTEEGRLLVLHRRLLSSRPDRLEGQIGGSLAIAPKSLGYAIDRLDTGIGRFYIWARWRDMRLFLTLRKSGAWREHQ</sequence>
<gene>
    <name evidence="2" type="ORF">P3W85_19315</name>
</gene>
<keyword evidence="3" id="KW-1185">Reference proteome</keyword>
<dbReference type="Proteomes" id="UP001216674">
    <property type="component" value="Unassembled WGS sequence"/>
</dbReference>
<dbReference type="EMBL" id="JARJLM010000325">
    <property type="protein sequence ID" value="MDF3835092.1"/>
    <property type="molecule type" value="Genomic_DNA"/>
</dbReference>
<accession>A0ABT6AS65</accession>
<dbReference type="RefSeq" id="WP_276265977.1">
    <property type="nucleotide sequence ID" value="NZ_JARJLM010000325.1"/>
</dbReference>
<organism evidence="2 3">
    <name type="scientific">Cupriavidus basilensis</name>
    <dbReference type="NCBI Taxonomy" id="68895"/>
    <lineage>
        <taxon>Bacteria</taxon>
        <taxon>Pseudomonadati</taxon>
        <taxon>Pseudomonadota</taxon>
        <taxon>Betaproteobacteria</taxon>
        <taxon>Burkholderiales</taxon>
        <taxon>Burkholderiaceae</taxon>
        <taxon>Cupriavidus</taxon>
    </lineage>
</organism>